<dbReference type="RefSeq" id="WP_386372222.1">
    <property type="nucleotide sequence ID" value="NZ_JBHUMP010000003.1"/>
</dbReference>
<dbReference type="EMBL" id="JBHUMP010000003">
    <property type="protein sequence ID" value="MFD2739004.1"/>
    <property type="molecule type" value="Genomic_DNA"/>
</dbReference>
<evidence type="ECO:0000313" key="2">
    <source>
        <dbReference type="Proteomes" id="UP001597474"/>
    </source>
</evidence>
<gene>
    <name evidence="1" type="ORF">ACFSUD_05455</name>
</gene>
<dbReference type="Proteomes" id="UP001597474">
    <property type="component" value="Unassembled WGS sequence"/>
</dbReference>
<name>A0ABW5U0A9_9RHOB</name>
<evidence type="ECO:0000313" key="1">
    <source>
        <dbReference type="EMBL" id="MFD2739004.1"/>
    </source>
</evidence>
<comment type="caution">
    <text evidence="1">The sequence shown here is derived from an EMBL/GenBank/DDBJ whole genome shotgun (WGS) entry which is preliminary data.</text>
</comment>
<keyword evidence="2" id="KW-1185">Reference proteome</keyword>
<accession>A0ABW5U0A9</accession>
<reference evidence="2" key="1">
    <citation type="journal article" date="2019" name="Int. J. Syst. Evol. Microbiol.">
        <title>The Global Catalogue of Microorganisms (GCM) 10K type strain sequencing project: providing services to taxonomists for standard genome sequencing and annotation.</title>
        <authorList>
            <consortium name="The Broad Institute Genomics Platform"/>
            <consortium name="The Broad Institute Genome Sequencing Center for Infectious Disease"/>
            <person name="Wu L."/>
            <person name="Ma J."/>
        </authorList>
    </citation>
    <scope>NUCLEOTIDE SEQUENCE [LARGE SCALE GENOMIC DNA]</scope>
    <source>
        <strain evidence="2">TISTR 2562</strain>
    </source>
</reference>
<organism evidence="1 2">
    <name type="scientific">Sulfitobacter aestuarii</name>
    <dbReference type="NCBI Taxonomy" id="2161676"/>
    <lineage>
        <taxon>Bacteria</taxon>
        <taxon>Pseudomonadati</taxon>
        <taxon>Pseudomonadota</taxon>
        <taxon>Alphaproteobacteria</taxon>
        <taxon>Rhodobacterales</taxon>
        <taxon>Roseobacteraceae</taxon>
        <taxon>Sulfitobacter</taxon>
    </lineage>
</organism>
<protein>
    <submittedName>
        <fullName evidence="1">Uncharacterized protein</fullName>
    </submittedName>
</protein>
<proteinExistence type="predicted"/>
<sequence length="77" mass="8657">MPKANRNFELTIQDIDLIEAALHVTKREMSTERMAGTTAMLPEAAVDDPLRQIDDLLGRLHNQKVFYRPGKSAYVSG</sequence>